<comment type="similarity">
    <text evidence="1">Belongs to the bacterial sugar transferase family.</text>
</comment>
<evidence type="ECO:0000313" key="4">
    <source>
        <dbReference type="EMBL" id="CUV18077.1"/>
    </source>
</evidence>
<name>A0A0K1ZST8_RALSL</name>
<reference evidence="12" key="4">
    <citation type="submission" date="2021-10" db="EMBL/GenBank/DDBJ databases">
        <title>Complete genome sequences of five Ralstonia solancearum strains isolated from sunflower.</title>
        <authorList>
            <person name="She X."/>
            <person name="He Z."/>
        </authorList>
    </citation>
    <scope>NUCLEOTIDE SEQUENCE</scope>
    <source>
        <strain evidence="12">RS638</strain>
        <plasmid evidence="12">p1</plasmid>
    </source>
</reference>
<sequence length="203" mass="23061">MLKRIFDIVVASLVLVLLAPVLVVVYWRVRTRLGSPALFTQLRPGRAGRPFRMIKFRTMTDARAADGTLLSDAERLTPLGQMLRASSLDELPELWNVIRGDMSLVGPRPLLMDYLPLYTPSQARRHEVRPGITGWAQVNGRNALSWEQKFALDVWYVDHRSFWLDLRILGMTVRKVLRRDGISAAGEATMTKFTGSDEVQRRG</sequence>
<reference evidence="3" key="2">
    <citation type="submission" date="2018-01" db="EMBL/GenBank/DDBJ databases">
        <title>Ralstonia pseudosolanacearum P824 infects blueberry.</title>
        <authorList>
            <person name="Bocsanczy A.M."/>
            <person name="Norman D.J."/>
        </authorList>
    </citation>
    <scope>NUCLEOTIDE SEQUENCE</scope>
    <source>
        <strain evidence="3">P824</strain>
    </source>
</reference>
<evidence type="ECO:0000313" key="13">
    <source>
        <dbReference type="Proteomes" id="UP000262427"/>
    </source>
</evidence>
<dbReference type="EMBL" id="LN899821">
    <property type="protein sequence ID" value="CUV18077.1"/>
    <property type="molecule type" value="Genomic_DNA"/>
</dbReference>
<dbReference type="EMBL" id="LN899820">
    <property type="protein sequence ID" value="CUV54706.1"/>
    <property type="molecule type" value="Genomic_DNA"/>
</dbReference>
<protein>
    <submittedName>
        <fullName evidence="11">Putative UDP-galactose phosphate transferase (WeeH)</fullName>
    </submittedName>
    <submittedName>
        <fullName evidence="12">Sugar transferase</fullName>
    </submittedName>
    <submittedName>
        <fullName evidence="3">Undecaprenyl-phosphate glucose phosphotransferase</fullName>
    </submittedName>
</protein>
<accession>A0A0K1ZST8</accession>
<dbReference type="PATRIC" id="fig|305.107.peg.2448"/>
<evidence type="ECO:0000313" key="14">
    <source>
        <dbReference type="Proteomes" id="UP001164049"/>
    </source>
</evidence>
<dbReference type="InterPro" id="IPR003362">
    <property type="entry name" value="Bact_transf"/>
</dbReference>
<evidence type="ECO:0000313" key="9">
    <source>
        <dbReference type="EMBL" id="CUV44957.1"/>
    </source>
</evidence>
<dbReference type="Proteomes" id="UP000262427">
    <property type="component" value="Chromosome MP"/>
</dbReference>
<dbReference type="EMBL" id="LN899827">
    <property type="protein sequence ID" value="CUV44957.1"/>
    <property type="molecule type" value="Genomic_DNA"/>
</dbReference>
<dbReference type="AlphaFoldDB" id="A0A0K1ZST8"/>
<reference evidence="13" key="3">
    <citation type="submission" date="2018-01" db="EMBL/GenBank/DDBJ databases">
        <title>Raltonia solanacearum P824 infects blueberry.</title>
        <authorList>
            <person name="Bocsanczy A.M."/>
            <person name="Norman D.J."/>
        </authorList>
    </citation>
    <scope>NUCLEOTIDE SEQUENCE [LARGE SCALE GENOMIC DNA]</scope>
    <source>
        <strain evidence="13">P824</strain>
    </source>
</reference>
<dbReference type="EMBL" id="CP085044">
    <property type="protein sequence ID" value="UZF17306.1"/>
    <property type="molecule type" value="Genomic_DNA"/>
</dbReference>
<dbReference type="EMBL" id="LN899825">
    <property type="protein sequence ID" value="CUV33548.1"/>
    <property type="molecule type" value="Genomic_DNA"/>
</dbReference>
<evidence type="ECO:0000313" key="11">
    <source>
        <dbReference type="EMBL" id="CUV58826.1"/>
    </source>
</evidence>
<proteinExistence type="inferred from homology"/>
<dbReference type="PANTHER" id="PTHR30576">
    <property type="entry name" value="COLANIC BIOSYNTHESIS UDP-GLUCOSE LIPID CARRIER TRANSFERASE"/>
    <property type="match status" value="1"/>
</dbReference>
<reference evidence="11" key="1">
    <citation type="submission" date="2015-10" db="EMBL/GenBank/DDBJ databases">
        <authorList>
            <person name="Gilbert D.G."/>
        </authorList>
    </citation>
    <scope>NUCLEOTIDE SEQUENCE</scope>
    <source>
        <strain evidence="11">Phyl III-seqv23</strain>
    </source>
</reference>
<gene>
    <name evidence="12" type="ORF">LH706_25430</name>
    <name evidence="4" type="ORF">PSS4_v1_440050</name>
    <name evidence="11" type="ORF">RD1301_v1_40017</name>
    <name evidence="3" type="ORF">RSP824_22550</name>
    <name evidence="5" type="ORF">RUN1744_v1_650064</name>
    <name evidence="6" type="ORF">RUN1985_v1_50018</name>
    <name evidence="10" type="ORF">RUN215_v1_390056</name>
    <name evidence="7" type="ORF">TD1301_v1_460003</name>
    <name evidence="8" type="ORF">TF3108_v1_230095</name>
    <name evidence="9" type="ORF">TO10_v1_220024</name>
</gene>
<evidence type="ECO:0000313" key="8">
    <source>
        <dbReference type="EMBL" id="CUV39140.1"/>
    </source>
</evidence>
<dbReference type="EMBL" id="LN899823">
    <property type="protein sequence ID" value="CUV24488.1"/>
    <property type="molecule type" value="Genomic_DNA"/>
</dbReference>
<evidence type="ECO:0000313" key="12">
    <source>
        <dbReference type="EMBL" id="UZF17306.1"/>
    </source>
</evidence>
<evidence type="ECO:0000313" key="7">
    <source>
        <dbReference type="EMBL" id="CUV33548.1"/>
    </source>
</evidence>
<evidence type="ECO:0000259" key="2">
    <source>
        <dbReference type="Pfam" id="PF02397"/>
    </source>
</evidence>
<evidence type="ECO:0000313" key="6">
    <source>
        <dbReference type="EMBL" id="CUV27231.1"/>
    </source>
</evidence>
<evidence type="ECO:0000313" key="5">
    <source>
        <dbReference type="EMBL" id="CUV24488.1"/>
    </source>
</evidence>
<dbReference type="EMBL" id="LN899824">
    <property type="protein sequence ID" value="CUV27231.1"/>
    <property type="molecule type" value="Genomic_DNA"/>
</dbReference>
<feature type="domain" description="Bacterial sugar transferase" evidence="2">
    <location>
        <begin position="3"/>
        <end position="177"/>
    </location>
</feature>
<keyword evidence="12" id="KW-0614">Plasmid</keyword>
<evidence type="ECO:0000313" key="3">
    <source>
        <dbReference type="EMBL" id="AYA49157.1"/>
    </source>
</evidence>
<organism evidence="11">
    <name type="scientific">Ralstonia solanacearum</name>
    <name type="common">Pseudomonas solanacearum</name>
    <dbReference type="NCBI Taxonomy" id="305"/>
    <lineage>
        <taxon>Bacteria</taxon>
        <taxon>Pseudomonadati</taxon>
        <taxon>Pseudomonadota</taxon>
        <taxon>Betaproteobacteria</taxon>
        <taxon>Burkholderiales</taxon>
        <taxon>Burkholderiaceae</taxon>
        <taxon>Ralstonia</taxon>
        <taxon>Ralstonia solanacearum species complex</taxon>
    </lineage>
</organism>
<dbReference type="EMBL" id="CP025742">
    <property type="protein sequence ID" value="AYA49157.1"/>
    <property type="molecule type" value="Genomic_DNA"/>
</dbReference>
<geneLocation type="plasmid" evidence="12 14">
    <name>p1</name>
</geneLocation>
<dbReference type="Pfam" id="PF02397">
    <property type="entry name" value="Bac_transf"/>
    <property type="match status" value="1"/>
</dbReference>
<evidence type="ECO:0000313" key="10">
    <source>
        <dbReference type="EMBL" id="CUV54706.1"/>
    </source>
</evidence>
<dbReference type="PANTHER" id="PTHR30576:SF8">
    <property type="entry name" value="UNDECAPRENYL-PHOSPHATE GALACTOSE PHOSPHOTRANSFERASE"/>
    <property type="match status" value="1"/>
</dbReference>
<dbReference type="EMBL" id="LN899822">
    <property type="protein sequence ID" value="CUV58826.1"/>
    <property type="molecule type" value="Genomic_DNA"/>
</dbReference>
<evidence type="ECO:0000256" key="1">
    <source>
        <dbReference type="ARBA" id="ARBA00006464"/>
    </source>
</evidence>
<dbReference type="EMBL" id="LN899826">
    <property type="protein sequence ID" value="CUV39140.1"/>
    <property type="molecule type" value="Genomic_DNA"/>
</dbReference>
<dbReference type="GO" id="GO:0016780">
    <property type="term" value="F:phosphotransferase activity, for other substituted phosphate groups"/>
    <property type="evidence" value="ECO:0007669"/>
    <property type="project" value="TreeGrafter"/>
</dbReference>
<keyword evidence="11" id="KW-0808">Transferase</keyword>